<dbReference type="PANTHER" id="PTHR33799:SF1">
    <property type="entry name" value="PTS SYSTEM MANNOSE-SPECIFIC EIIAB COMPONENT-RELATED"/>
    <property type="match status" value="1"/>
</dbReference>
<dbReference type="InterPro" id="IPR004701">
    <property type="entry name" value="PTS_EIIA_man-typ"/>
</dbReference>
<dbReference type="GO" id="GO:0009401">
    <property type="term" value="P:phosphoenolpyruvate-dependent sugar phosphotransferase system"/>
    <property type="evidence" value="ECO:0007669"/>
    <property type="project" value="InterPro"/>
</dbReference>
<dbReference type="GO" id="GO:0016020">
    <property type="term" value="C:membrane"/>
    <property type="evidence" value="ECO:0007669"/>
    <property type="project" value="InterPro"/>
</dbReference>
<evidence type="ECO:0000259" key="2">
    <source>
        <dbReference type="PROSITE" id="PS51096"/>
    </source>
</evidence>
<proteinExistence type="predicted"/>
<keyword evidence="1" id="KW-0808">Transferase</keyword>
<sequence length="129" mass="13867">MSVGLLLITHQRIGQELLQIASQTLGVCPLQTKALGVYFEDEPHKMAHKAEEMIKDLDSGSGVLILSDAYGSTPANIAVSAAKNKTTRLVTGVNLPMLLRIFNYHESSLDELTEAAFKGGRDGIVSPTT</sequence>
<reference evidence="3" key="1">
    <citation type="submission" date="2016-02" db="EMBL/GenBank/DDBJ databases">
        <title>Halorhodospira halochloris DSM-1059 complete genome, version 2.</title>
        <authorList>
            <person name="Tsukatani Y."/>
        </authorList>
    </citation>
    <scope>NUCLEOTIDE SEQUENCE</scope>
    <source>
        <strain evidence="3">DSM 1059</strain>
    </source>
</reference>
<dbReference type="Pfam" id="PF03610">
    <property type="entry name" value="EIIA-man"/>
    <property type="match status" value="1"/>
</dbReference>
<feature type="domain" description="PTS EIIA type-4" evidence="2">
    <location>
        <begin position="2"/>
        <end position="124"/>
    </location>
</feature>
<dbReference type="AlphaFoldDB" id="A0A0X8XAM8"/>
<accession>A0A0X8XAM8</accession>
<dbReference type="PROSITE" id="PS51096">
    <property type="entry name" value="PTS_EIIA_TYPE_4"/>
    <property type="match status" value="1"/>
</dbReference>
<evidence type="ECO:0000313" key="3">
    <source>
        <dbReference type="EMBL" id="BAU58551.2"/>
    </source>
</evidence>
<dbReference type="InterPro" id="IPR051471">
    <property type="entry name" value="Bacterial_PTS_sugar_comp"/>
</dbReference>
<dbReference type="KEGG" id="hhk:HH1059_18630"/>
<dbReference type="GO" id="GO:0016740">
    <property type="term" value="F:transferase activity"/>
    <property type="evidence" value="ECO:0007669"/>
    <property type="project" value="UniProtKB-KW"/>
</dbReference>
<dbReference type="PANTHER" id="PTHR33799">
    <property type="entry name" value="PTS PERMEASE-RELATED-RELATED"/>
    <property type="match status" value="1"/>
</dbReference>
<dbReference type="InterPro" id="IPR036662">
    <property type="entry name" value="PTS_EIIA_man-typ_sf"/>
</dbReference>
<dbReference type="SUPFAM" id="SSF53062">
    <property type="entry name" value="PTS system fructose IIA component-like"/>
    <property type="match status" value="1"/>
</dbReference>
<dbReference type="Proteomes" id="UP000218890">
    <property type="component" value="Chromosome"/>
</dbReference>
<dbReference type="OrthoDB" id="7065728at2"/>
<dbReference type="EMBL" id="AP017372">
    <property type="protein sequence ID" value="BAU58551.2"/>
    <property type="molecule type" value="Genomic_DNA"/>
</dbReference>
<dbReference type="Gene3D" id="3.40.50.510">
    <property type="entry name" value="Phosphotransferase system, mannose-type IIA component"/>
    <property type="match status" value="1"/>
</dbReference>
<keyword evidence="4" id="KW-1185">Reference proteome</keyword>
<name>A0A0X8XAM8_HALHR</name>
<protein>
    <submittedName>
        <fullName evidence="3">PTS system</fullName>
    </submittedName>
</protein>
<gene>
    <name evidence="3" type="ORF">HH1059_18630</name>
</gene>
<dbReference type="RefSeq" id="WP_096409898.1">
    <property type="nucleotide sequence ID" value="NZ_AP017372.2"/>
</dbReference>
<evidence type="ECO:0000313" key="4">
    <source>
        <dbReference type="Proteomes" id="UP000218890"/>
    </source>
</evidence>
<evidence type="ECO:0000256" key="1">
    <source>
        <dbReference type="ARBA" id="ARBA00022679"/>
    </source>
</evidence>
<organism evidence="3 4">
    <name type="scientific">Halorhodospira halochloris</name>
    <name type="common">Ectothiorhodospira halochloris</name>
    <dbReference type="NCBI Taxonomy" id="1052"/>
    <lineage>
        <taxon>Bacteria</taxon>
        <taxon>Pseudomonadati</taxon>
        <taxon>Pseudomonadota</taxon>
        <taxon>Gammaproteobacteria</taxon>
        <taxon>Chromatiales</taxon>
        <taxon>Ectothiorhodospiraceae</taxon>
        <taxon>Halorhodospira</taxon>
    </lineage>
</organism>